<evidence type="ECO:0000259" key="1">
    <source>
        <dbReference type="Pfam" id="PF18765"/>
    </source>
</evidence>
<evidence type="ECO:0000313" key="2">
    <source>
        <dbReference type="EMBL" id="RQG96091.1"/>
    </source>
</evidence>
<proteinExistence type="predicted"/>
<keyword evidence="2" id="KW-0808">Transferase</keyword>
<dbReference type="InterPro" id="IPR041633">
    <property type="entry name" value="Polbeta"/>
</dbReference>
<name>A0A3N6MJQ1_NATCH</name>
<feature type="domain" description="Polymerase beta nucleotidyltransferase" evidence="1">
    <location>
        <begin position="17"/>
        <end position="109"/>
    </location>
</feature>
<dbReference type="GO" id="GO:0016740">
    <property type="term" value="F:transferase activity"/>
    <property type="evidence" value="ECO:0007669"/>
    <property type="project" value="UniProtKB-KW"/>
</dbReference>
<dbReference type="CDD" id="cd05403">
    <property type="entry name" value="NT_KNTase_like"/>
    <property type="match status" value="1"/>
</dbReference>
<dbReference type="Gene3D" id="3.30.460.10">
    <property type="entry name" value="Beta Polymerase, domain 2"/>
    <property type="match status" value="1"/>
</dbReference>
<dbReference type="PANTHER" id="PTHR43852">
    <property type="entry name" value="NUCLEOTIDYLTRANSFERASE"/>
    <property type="match status" value="1"/>
</dbReference>
<comment type="caution">
    <text evidence="2">The sequence shown here is derived from an EMBL/GenBank/DDBJ whole genome shotgun (WGS) entry which is preliminary data.</text>
</comment>
<dbReference type="EMBL" id="REFZ01000028">
    <property type="protein sequence ID" value="RQG96091.1"/>
    <property type="molecule type" value="Genomic_DNA"/>
</dbReference>
<dbReference type="NCBIfam" id="NF047752">
    <property type="entry name" value="MntA_antitoxin"/>
    <property type="match status" value="1"/>
</dbReference>
<reference evidence="2 3" key="1">
    <citation type="submission" date="2018-10" db="EMBL/GenBank/DDBJ databases">
        <title>Natrarchaeobius chitinivorans gen. nov., sp. nov., and Natrarchaeobius haloalkaliphilus sp. nov., alkaliphilic, chitin-utilizing haloarchaea from hypersaline alkaline lakes.</title>
        <authorList>
            <person name="Sorokin D.Y."/>
            <person name="Elcheninov A.G."/>
            <person name="Kostrikina N.A."/>
            <person name="Bale N.J."/>
            <person name="Sinninghe Damste J.S."/>
            <person name="Khijniak T.V."/>
            <person name="Kublanov I.V."/>
            <person name="Toshchakov S.V."/>
        </authorList>
    </citation>
    <scope>NUCLEOTIDE SEQUENCE [LARGE SCALE GENOMIC DNA]</scope>
    <source>
        <strain evidence="2 3">AArcht7</strain>
    </source>
</reference>
<dbReference type="AlphaFoldDB" id="A0A3N6MJQ1"/>
<dbReference type="PANTHER" id="PTHR43852:SF3">
    <property type="entry name" value="NUCLEOTIDYLTRANSFERASE"/>
    <property type="match status" value="1"/>
</dbReference>
<sequence>MRSAAETDLPDGVSLEALREVLEAYPVDVAILFGSHATGSAHSGSDFDVAVSFRNLEPTEAEYNAAFFGLSADLSETLESADVDLVDVRRCSPALAESIFDRGLLLIGEHRDVTTLRRERTTGELPTRSPRERLEEAIDKIDAHLENVAVPATENSSRDR</sequence>
<dbReference type="SUPFAM" id="SSF81301">
    <property type="entry name" value="Nucleotidyltransferase"/>
    <property type="match status" value="1"/>
</dbReference>
<dbReference type="InterPro" id="IPR043519">
    <property type="entry name" value="NT_sf"/>
</dbReference>
<accession>A0A3N6MJQ1</accession>
<dbReference type="OrthoDB" id="25428at2157"/>
<organism evidence="2 3">
    <name type="scientific">Natrarchaeobius chitinivorans</name>
    <dbReference type="NCBI Taxonomy" id="1679083"/>
    <lineage>
        <taxon>Archaea</taxon>
        <taxon>Methanobacteriati</taxon>
        <taxon>Methanobacteriota</taxon>
        <taxon>Stenosarchaea group</taxon>
        <taxon>Halobacteria</taxon>
        <taxon>Halobacteriales</taxon>
        <taxon>Natrialbaceae</taxon>
        <taxon>Natrarchaeobius</taxon>
    </lineage>
</organism>
<evidence type="ECO:0000313" key="3">
    <source>
        <dbReference type="Proteomes" id="UP000281431"/>
    </source>
</evidence>
<dbReference type="Proteomes" id="UP000281431">
    <property type="component" value="Unassembled WGS sequence"/>
</dbReference>
<dbReference type="Pfam" id="PF18765">
    <property type="entry name" value="Polbeta"/>
    <property type="match status" value="1"/>
</dbReference>
<keyword evidence="3" id="KW-1185">Reference proteome</keyword>
<gene>
    <name evidence="2" type="ORF">EA472_21015</name>
</gene>
<protein>
    <submittedName>
        <fullName evidence="2">Nucleotidyltransferase domain-containing protein</fullName>
    </submittedName>
</protein>
<dbReference type="InterPro" id="IPR052930">
    <property type="entry name" value="TA_antitoxin_MntA"/>
</dbReference>